<dbReference type="SUPFAM" id="SSF53756">
    <property type="entry name" value="UDP-Glycosyltransferase/glycogen phosphorylase"/>
    <property type="match status" value="1"/>
</dbReference>
<evidence type="ECO:0000313" key="3">
    <source>
        <dbReference type="EMBL" id="PTW43972.1"/>
    </source>
</evidence>
<comment type="caution">
    <text evidence="3">The sequence shown here is derived from an EMBL/GenBank/DDBJ whole genome shotgun (WGS) entry which is preliminary data.</text>
</comment>
<name>A0A2T5TXI1_9SPHN</name>
<feature type="domain" description="Glycosyl transferase family 1" evidence="1">
    <location>
        <begin position="216"/>
        <end position="317"/>
    </location>
</feature>
<dbReference type="AlphaFoldDB" id="A0A2T5TXI1"/>
<proteinExistence type="predicted"/>
<protein>
    <submittedName>
        <fullName evidence="3">Glycosyltransferase involved in cell wall biosynthesis</fullName>
    </submittedName>
</protein>
<evidence type="ECO:0000259" key="2">
    <source>
        <dbReference type="Pfam" id="PF13579"/>
    </source>
</evidence>
<sequence>MVDIMKDERGRFLNVVLICGFFDSTIESFRENQFAYRLAERGHKVRIITSTASIRWRWNRAGAATNNPSENDARYTNNPNVTLIRRKPLLRIGDLVLFRLRRSDLKDADVVHVLDFRQGITAFAARLASSAGIKVIYDHEQRGDRSGSPLHTLDNRVRRAFIRYGARAPSLVRHTVTSNRVFFEETAPRYSGPFALSPLGADEKIFHVNADLRAQKRADLGLLPSDFMWLMSGKIELEKRVDEVARALAHHDKTLFLVGDISEQVRPLVHGQPNIRYLGKLPQRDMAALYNAADCSIFTTFTLSYWEALACGAHILVPSTNFSDNYLGSRVEVSRFGEPGMFEVEEERYRTEAKIEPYIAALVPTIENGTRERQSPKWLSWPRRIDELEAQYRGTLSV</sequence>
<gene>
    <name evidence="3" type="ORF">C8J25_11335</name>
</gene>
<accession>A0A2T5TXI1</accession>
<keyword evidence="3" id="KW-0808">Transferase</keyword>
<organism evidence="3 4">
    <name type="scientific">Sphingomonas faeni</name>
    <dbReference type="NCBI Taxonomy" id="185950"/>
    <lineage>
        <taxon>Bacteria</taxon>
        <taxon>Pseudomonadati</taxon>
        <taxon>Pseudomonadota</taxon>
        <taxon>Alphaproteobacteria</taxon>
        <taxon>Sphingomonadales</taxon>
        <taxon>Sphingomonadaceae</taxon>
        <taxon>Sphingomonas</taxon>
    </lineage>
</organism>
<dbReference type="Gene3D" id="3.40.50.2000">
    <property type="entry name" value="Glycogen Phosphorylase B"/>
    <property type="match status" value="2"/>
</dbReference>
<dbReference type="InterPro" id="IPR028098">
    <property type="entry name" value="Glyco_trans_4-like_N"/>
</dbReference>
<dbReference type="RefSeq" id="WP_146173394.1">
    <property type="nucleotide sequence ID" value="NZ_QAYE01000013.1"/>
</dbReference>
<dbReference type="GeneID" id="91007683"/>
<dbReference type="Pfam" id="PF13579">
    <property type="entry name" value="Glyco_trans_4_4"/>
    <property type="match status" value="1"/>
</dbReference>
<evidence type="ECO:0000313" key="4">
    <source>
        <dbReference type="Proteomes" id="UP000244013"/>
    </source>
</evidence>
<dbReference type="Pfam" id="PF00534">
    <property type="entry name" value="Glycos_transf_1"/>
    <property type="match status" value="1"/>
</dbReference>
<feature type="domain" description="Glycosyltransferase subfamily 4-like N-terminal" evidence="2">
    <location>
        <begin position="33"/>
        <end position="172"/>
    </location>
</feature>
<dbReference type="Proteomes" id="UP000244013">
    <property type="component" value="Unassembled WGS sequence"/>
</dbReference>
<dbReference type="OrthoDB" id="9790710at2"/>
<reference evidence="3 4" key="1">
    <citation type="submission" date="2018-04" db="EMBL/GenBank/DDBJ databases">
        <title>Genomic Encyclopedia of Type Strains, Phase III (KMG-III): the genomes of soil and plant-associated and newly described type strains.</title>
        <authorList>
            <person name="Whitman W."/>
        </authorList>
    </citation>
    <scope>NUCLEOTIDE SEQUENCE [LARGE SCALE GENOMIC DNA]</scope>
    <source>
        <strain evidence="3 4">MA-olki</strain>
    </source>
</reference>
<evidence type="ECO:0000259" key="1">
    <source>
        <dbReference type="Pfam" id="PF00534"/>
    </source>
</evidence>
<dbReference type="EMBL" id="QAYE01000013">
    <property type="protein sequence ID" value="PTW43972.1"/>
    <property type="molecule type" value="Genomic_DNA"/>
</dbReference>
<dbReference type="GO" id="GO:0016757">
    <property type="term" value="F:glycosyltransferase activity"/>
    <property type="evidence" value="ECO:0007669"/>
    <property type="project" value="InterPro"/>
</dbReference>
<dbReference type="InterPro" id="IPR001296">
    <property type="entry name" value="Glyco_trans_1"/>
</dbReference>